<keyword evidence="2 6" id="KW-0689">Ribosomal protein</keyword>
<dbReference type="AlphaFoldDB" id="A0A2M6IUD7"/>
<dbReference type="Proteomes" id="UP000231056">
    <property type="component" value="Unassembled WGS sequence"/>
</dbReference>
<protein>
    <recommendedName>
        <fullName evidence="4">Large ribosomal subunit protein uL10</fullName>
    </recommendedName>
    <alternativeName>
        <fullName evidence="5">50S ribosomal protein L10</fullName>
    </alternativeName>
</protein>
<organism evidence="6 7">
    <name type="scientific">Candidatus Roizmanbacteria bacterium CG11_big_fil_rev_8_21_14_0_20_36_8</name>
    <dbReference type="NCBI Taxonomy" id="1974856"/>
    <lineage>
        <taxon>Bacteria</taxon>
        <taxon>Candidatus Roizmaniibacteriota</taxon>
    </lineage>
</organism>
<proteinExistence type="inferred from homology"/>
<dbReference type="InterPro" id="IPR043141">
    <property type="entry name" value="Ribosomal_uL10-like_sf"/>
</dbReference>
<sequence>MANAQKKDIVSKIINTLESNSNFVVVGFDKITHRTLDDLRKDLKKSDASINVVKNSLLEKAINKISQKKSEYRDIANKFLPLNDQSALLTFASDWITALKKYHEAIKGNEFLKFKFGHIDETIYDQLTLNKLATLPGIDVLMAKILGSFKSPIARATRSMKSPMQKLVYVLQQSSQKA</sequence>
<dbReference type="Gene3D" id="3.30.70.1730">
    <property type="match status" value="1"/>
</dbReference>
<dbReference type="SUPFAM" id="SSF160369">
    <property type="entry name" value="Ribosomal protein L10-like"/>
    <property type="match status" value="1"/>
</dbReference>
<keyword evidence="3" id="KW-0687">Ribonucleoprotein</keyword>
<evidence type="ECO:0000256" key="5">
    <source>
        <dbReference type="ARBA" id="ARBA00035502"/>
    </source>
</evidence>
<dbReference type="CDD" id="cd05797">
    <property type="entry name" value="Ribosomal_L10"/>
    <property type="match status" value="1"/>
</dbReference>
<dbReference type="Pfam" id="PF00466">
    <property type="entry name" value="Ribosomal_L10"/>
    <property type="match status" value="1"/>
</dbReference>
<evidence type="ECO:0000313" key="7">
    <source>
        <dbReference type="Proteomes" id="UP000231056"/>
    </source>
</evidence>
<evidence type="ECO:0000313" key="6">
    <source>
        <dbReference type="EMBL" id="PIQ73538.1"/>
    </source>
</evidence>
<name>A0A2M6IUD7_9BACT</name>
<gene>
    <name evidence="6" type="primary">rplJ</name>
    <name evidence="6" type="ORF">COV58_02015</name>
</gene>
<dbReference type="PANTHER" id="PTHR11560">
    <property type="entry name" value="39S RIBOSOMAL PROTEIN L10, MITOCHONDRIAL"/>
    <property type="match status" value="1"/>
</dbReference>
<evidence type="ECO:0000256" key="1">
    <source>
        <dbReference type="ARBA" id="ARBA00008889"/>
    </source>
</evidence>
<accession>A0A2M6IUD7</accession>
<dbReference type="GO" id="GO:1990904">
    <property type="term" value="C:ribonucleoprotein complex"/>
    <property type="evidence" value="ECO:0007669"/>
    <property type="project" value="UniProtKB-KW"/>
</dbReference>
<comment type="similarity">
    <text evidence="1">Belongs to the universal ribosomal protein uL10 family.</text>
</comment>
<dbReference type="EMBL" id="PCVM01000048">
    <property type="protein sequence ID" value="PIQ73538.1"/>
    <property type="molecule type" value="Genomic_DNA"/>
</dbReference>
<dbReference type="GO" id="GO:0005840">
    <property type="term" value="C:ribosome"/>
    <property type="evidence" value="ECO:0007669"/>
    <property type="project" value="UniProtKB-KW"/>
</dbReference>
<evidence type="ECO:0000256" key="2">
    <source>
        <dbReference type="ARBA" id="ARBA00022980"/>
    </source>
</evidence>
<evidence type="ECO:0000256" key="3">
    <source>
        <dbReference type="ARBA" id="ARBA00023274"/>
    </source>
</evidence>
<dbReference type="InterPro" id="IPR001790">
    <property type="entry name" value="Ribosomal_uL10"/>
</dbReference>
<comment type="caution">
    <text evidence="6">The sequence shown here is derived from an EMBL/GenBank/DDBJ whole genome shotgun (WGS) entry which is preliminary data.</text>
</comment>
<evidence type="ECO:0000256" key="4">
    <source>
        <dbReference type="ARBA" id="ARBA00035202"/>
    </source>
</evidence>
<dbReference type="InterPro" id="IPR047865">
    <property type="entry name" value="Ribosomal_uL10_bac_type"/>
</dbReference>
<reference evidence="6 7" key="1">
    <citation type="submission" date="2017-09" db="EMBL/GenBank/DDBJ databases">
        <title>Depth-based differentiation of microbial function through sediment-hosted aquifers and enrichment of novel symbionts in the deep terrestrial subsurface.</title>
        <authorList>
            <person name="Probst A.J."/>
            <person name="Ladd B."/>
            <person name="Jarett J.K."/>
            <person name="Geller-Mcgrath D.E."/>
            <person name="Sieber C.M."/>
            <person name="Emerson J.B."/>
            <person name="Anantharaman K."/>
            <person name="Thomas B.C."/>
            <person name="Malmstrom R."/>
            <person name="Stieglmeier M."/>
            <person name="Klingl A."/>
            <person name="Woyke T."/>
            <person name="Ryan C.M."/>
            <person name="Banfield J.F."/>
        </authorList>
    </citation>
    <scope>NUCLEOTIDE SEQUENCE [LARGE SCALE GENOMIC DNA]</scope>
    <source>
        <strain evidence="6">CG11_big_fil_rev_8_21_14_0_20_36_8</strain>
    </source>
</reference>
<dbReference type="Gene3D" id="6.10.250.290">
    <property type="match status" value="1"/>
</dbReference>
<dbReference type="NCBIfam" id="NF000955">
    <property type="entry name" value="PRK00099.1-1"/>
    <property type="match status" value="1"/>
</dbReference>